<dbReference type="PANTHER" id="PTHR43283:SF11">
    <property type="entry name" value="BETA-LACTAMASE-RELATED DOMAIN-CONTAINING PROTEIN"/>
    <property type="match status" value="1"/>
</dbReference>
<gene>
    <name evidence="3" type="primary">pbp4b</name>
    <name evidence="3" type="ORF">J9317_10365</name>
</gene>
<dbReference type="InterPro" id="IPR012338">
    <property type="entry name" value="Beta-lactam/transpept-like"/>
</dbReference>
<proteinExistence type="predicted"/>
<dbReference type="NCBIfam" id="NF002968">
    <property type="entry name" value="PRK03642.1"/>
    <property type="match status" value="1"/>
</dbReference>
<evidence type="ECO:0000313" key="3">
    <source>
        <dbReference type="EMBL" id="MBS2969165.1"/>
    </source>
</evidence>
<feature type="domain" description="Beta-lactamase-related" evidence="2">
    <location>
        <begin position="50"/>
        <end position="405"/>
    </location>
</feature>
<organism evidence="3 4">
    <name type="scientific">Metabacillus flavus</name>
    <dbReference type="NCBI Taxonomy" id="2823519"/>
    <lineage>
        <taxon>Bacteria</taxon>
        <taxon>Bacillati</taxon>
        <taxon>Bacillota</taxon>
        <taxon>Bacilli</taxon>
        <taxon>Bacillales</taxon>
        <taxon>Bacillaceae</taxon>
        <taxon>Metabacillus</taxon>
    </lineage>
</organism>
<comment type="caution">
    <text evidence="3">The sequence shown here is derived from an EMBL/GenBank/DDBJ whole genome shotgun (WGS) entry which is preliminary data.</text>
</comment>
<evidence type="ECO:0000259" key="2">
    <source>
        <dbReference type="Pfam" id="PF00144"/>
    </source>
</evidence>
<reference evidence="3 4" key="1">
    <citation type="submission" date="2021-04" db="EMBL/GenBank/DDBJ databases">
        <title>Metabacillus sp. strain KIGAM252 whole genome sequence.</title>
        <authorList>
            <person name="Seo M.-J."/>
            <person name="Cho E.-S."/>
            <person name="Hwang C.Y."/>
            <person name="Yoon D.J."/>
        </authorList>
    </citation>
    <scope>NUCLEOTIDE SEQUENCE [LARGE SCALE GENOMIC DNA]</scope>
    <source>
        <strain evidence="3 4">KIGAM252</strain>
    </source>
</reference>
<dbReference type="Pfam" id="PF00144">
    <property type="entry name" value="Beta-lactamase"/>
    <property type="match status" value="1"/>
</dbReference>
<dbReference type="SUPFAM" id="SSF56601">
    <property type="entry name" value="beta-lactamase/transpeptidase-like"/>
    <property type="match status" value="1"/>
</dbReference>
<protein>
    <submittedName>
        <fullName evidence="3">Penicillin binding protein PBP4B</fullName>
    </submittedName>
</protein>
<sequence>MIAPAAVPAQALNTPAQTIQAQEHQKASTLKQVKRPEEAGFSTFGLKRVDKLIQDEINQGFPGAALIVIKDGKIVKNEAYGYKKKYDGQTLLERPEKVKRDTLFDLASNTKMYAANFALQQLVSEGKINLEDKIQTYIPEFRDQETDVIKGKDTLRIIDVLHHTAGFPPDPQYHNPKVSKNLFSQDRDLTISMISRTPLTYQPGTKNIYSDVDYMLLGTIIEKVTGKQLDEYVEKHLYKPLGLKNTVFNPLQKGFKPKDAAATELMGNTRDGVIDFPNIRKYTLQGEVHDEKAFYSMGGVSGHAGLFSNTRDMAVLLQTMLNGGSYGNQQLFSKKTAKAFVQPSSMNPTYGLGWRLNGNESMEWMFGPYASDKAFGHTGWTGTVTILDPKYNLGIVLLTNKKHSPLVNPAKDSNTFQGDLFQTGKYGSVVTAVYEAMLKK</sequence>
<evidence type="ECO:0000313" key="4">
    <source>
        <dbReference type="Proteomes" id="UP000682403"/>
    </source>
</evidence>
<name>A0ABS5LEJ7_9BACI</name>
<keyword evidence="4" id="KW-1185">Reference proteome</keyword>
<dbReference type="PANTHER" id="PTHR43283">
    <property type="entry name" value="BETA-LACTAMASE-RELATED"/>
    <property type="match status" value="1"/>
</dbReference>
<dbReference type="InterPro" id="IPR001466">
    <property type="entry name" value="Beta-lactam-related"/>
</dbReference>
<keyword evidence="1" id="KW-0378">Hydrolase</keyword>
<dbReference type="Proteomes" id="UP000682403">
    <property type="component" value="Unassembled WGS sequence"/>
</dbReference>
<evidence type="ECO:0000256" key="1">
    <source>
        <dbReference type="ARBA" id="ARBA00022801"/>
    </source>
</evidence>
<accession>A0ABS5LEJ7</accession>
<dbReference type="EMBL" id="JAGVRK010000001">
    <property type="protein sequence ID" value="MBS2969165.1"/>
    <property type="molecule type" value="Genomic_DNA"/>
</dbReference>
<dbReference type="InterPro" id="IPR050789">
    <property type="entry name" value="Diverse_Enzym_Activities"/>
</dbReference>
<dbReference type="Gene3D" id="3.40.710.10">
    <property type="entry name" value="DD-peptidase/beta-lactamase superfamily"/>
    <property type="match status" value="1"/>
</dbReference>